<evidence type="ECO:0000256" key="4">
    <source>
        <dbReference type="ARBA" id="ARBA00022832"/>
    </source>
</evidence>
<dbReference type="Gene3D" id="3.40.366.10">
    <property type="entry name" value="Malonyl-Coenzyme A Acyl Carrier Protein, domain 2"/>
    <property type="match status" value="1"/>
</dbReference>
<evidence type="ECO:0000256" key="7">
    <source>
        <dbReference type="SAM" id="MobiDB-lite"/>
    </source>
</evidence>
<dbReference type="InterPro" id="IPR006162">
    <property type="entry name" value="Ppantetheine_attach_site"/>
</dbReference>
<dbReference type="InterPro" id="IPR009081">
    <property type="entry name" value="PP-bd_ACP"/>
</dbReference>
<dbReference type="InterPro" id="IPR001031">
    <property type="entry name" value="Thioesterase"/>
</dbReference>
<dbReference type="InterPro" id="IPR050091">
    <property type="entry name" value="PKS_NRPS_Biosynth_Enz"/>
</dbReference>
<evidence type="ECO:0000259" key="8">
    <source>
        <dbReference type="PROSITE" id="PS50075"/>
    </source>
</evidence>
<feature type="domain" description="Carrier" evidence="8">
    <location>
        <begin position="1419"/>
        <end position="1494"/>
    </location>
</feature>
<dbReference type="InterPro" id="IPR016036">
    <property type="entry name" value="Malonyl_transacylase_ACP-bd"/>
</dbReference>
<evidence type="ECO:0000256" key="1">
    <source>
        <dbReference type="ARBA" id="ARBA00022450"/>
    </source>
</evidence>
<dbReference type="Gene3D" id="3.40.50.720">
    <property type="entry name" value="NAD(P)-binding Rossmann-like Domain"/>
    <property type="match status" value="1"/>
</dbReference>
<dbReference type="GO" id="GO:0004315">
    <property type="term" value="F:3-oxoacyl-[acyl-carrier-protein] synthase activity"/>
    <property type="evidence" value="ECO:0007669"/>
    <property type="project" value="InterPro"/>
</dbReference>
<dbReference type="InterPro" id="IPR020841">
    <property type="entry name" value="PKS_Beta-ketoAc_synthase_dom"/>
</dbReference>
<dbReference type="SUPFAM" id="SSF52151">
    <property type="entry name" value="FabD/lysophospholipase-like"/>
    <property type="match status" value="1"/>
</dbReference>
<dbReference type="InterPro" id="IPR014043">
    <property type="entry name" value="Acyl_transferase_dom"/>
</dbReference>
<dbReference type="InterPro" id="IPR036736">
    <property type="entry name" value="ACP-like_sf"/>
</dbReference>
<name>A0A1H6IA42_MAGFU</name>
<dbReference type="PANTHER" id="PTHR43775:SF37">
    <property type="entry name" value="SI:DKEY-61P9.11"/>
    <property type="match status" value="1"/>
</dbReference>
<dbReference type="InterPro" id="IPR029058">
    <property type="entry name" value="AB_hydrolase_fold"/>
</dbReference>
<evidence type="ECO:0000256" key="2">
    <source>
        <dbReference type="ARBA" id="ARBA00022553"/>
    </source>
</evidence>
<dbReference type="Pfam" id="PF00975">
    <property type="entry name" value="Thioesterase"/>
    <property type="match status" value="1"/>
</dbReference>
<dbReference type="PROSITE" id="PS52004">
    <property type="entry name" value="KS3_2"/>
    <property type="match status" value="1"/>
</dbReference>
<dbReference type="Gene3D" id="3.30.70.3290">
    <property type="match status" value="1"/>
</dbReference>
<keyword evidence="5" id="KW-0443">Lipid metabolism</keyword>
<dbReference type="Pfam" id="PF00550">
    <property type="entry name" value="PP-binding"/>
    <property type="match status" value="1"/>
</dbReference>
<dbReference type="InterPro" id="IPR018201">
    <property type="entry name" value="Ketoacyl_synth_AS"/>
</dbReference>
<feature type="compositionally biased region" description="Low complexity" evidence="7">
    <location>
        <begin position="822"/>
        <end position="833"/>
    </location>
</feature>
<dbReference type="SMART" id="SM00825">
    <property type="entry name" value="PKS_KS"/>
    <property type="match status" value="1"/>
</dbReference>
<dbReference type="FunFam" id="3.40.47.10:FF:000042">
    <property type="entry name" value="Polyketide synthase Pks13"/>
    <property type="match status" value="1"/>
</dbReference>
<dbReference type="SUPFAM" id="SSF47336">
    <property type="entry name" value="ACP-like"/>
    <property type="match status" value="1"/>
</dbReference>
<dbReference type="InterPro" id="IPR014031">
    <property type="entry name" value="Ketoacyl_synth_C"/>
</dbReference>
<dbReference type="InterPro" id="IPR032821">
    <property type="entry name" value="PKS_assoc"/>
</dbReference>
<dbReference type="SMART" id="SM00823">
    <property type="entry name" value="PKS_PP"/>
    <property type="match status" value="1"/>
</dbReference>
<dbReference type="Pfam" id="PF02801">
    <property type="entry name" value="Ketoacyl-synt_C"/>
    <property type="match status" value="1"/>
</dbReference>
<dbReference type="GO" id="GO:0031177">
    <property type="term" value="F:phosphopantetheine binding"/>
    <property type="evidence" value="ECO:0007669"/>
    <property type="project" value="InterPro"/>
</dbReference>
<evidence type="ECO:0000259" key="9">
    <source>
        <dbReference type="PROSITE" id="PS52004"/>
    </source>
</evidence>
<keyword evidence="1" id="KW-0596">Phosphopantetheine</keyword>
<dbReference type="Pfam" id="PF16197">
    <property type="entry name" value="KAsynt_C_assoc"/>
    <property type="match status" value="1"/>
</dbReference>
<dbReference type="Gene3D" id="1.10.1200.10">
    <property type="entry name" value="ACP-like"/>
    <property type="match status" value="1"/>
</dbReference>
<dbReference type="InterPro" id="IPR016039">
    <property type="entry name" value="Thiolase-like"/>
</dbReference>
<dbReference type="PROSITE" id="PS00012">
    <property type="entry name" value="PHOSPHOPANTETHEINE"/>
    <property type="match status" value="1"/>
</dbReference>
<gene>
    <name evidence="10" type="ORF">SAMN04244559_02259</name>
</gene>
<dbReference type="Pfam" id="PF00109">
    <property type="entry name" value="ketoacyl-synt"/>
    <property type="match status" value="1"/>
</dbReference>
<dbReference type="GO" id="GO:0004312">
    <property type="term" value="F:fatty acid synthase activity"/>
    <property type="evidence" value="ECO:0007669"/>
    <property type="project" value="TreeGrafter"/>
</dbReference>
<evidence type="ECO:0000256" key="6">
    <source>
        <dbReference type="ARBA" id="ARBA00023268"/>
    </source>
</evidence>
<keyword evidence="11" id="KW-1185">Reference proteome</keyword>
<evidence type="ECO:0000256" key="5">
    <source>
        <dbReference type="ARBA" id="ARBA00023098"/>
    </source>
</evidence>
<feature type="region of interest" description="Disordered" evidence="7">
    <location>
        <begin position="1392"/>
        <end position="1423"/>
    </location>
</feature>
<evidence type="ECO:0000313" key="11">
    <source>
        <dbReference type="Proteomes" id="UP000182983"/>
    </source>
</evidence>
<dbReference type="InterPro" id="IPR020802">
    <property type="entry name" value="TesA-like"/>
</dbReference>
<dbReference type="SUPFAM" id="SSF55048">
    <property type="entry name" value="Probable ACP-binding domain of malonyl-CoA ACP transacylase"/>
    <property type="match status" value="1"/>
</dbReference>
<evidence type="ECO:0000313" key="10">
    <source>
        <dbReference type="EMBL" id="SEH43057.1"/>
    </source>
</evidence>
<feature type="region of interest" description="Disordered" evidence="7">
    <location>
        <begin position="809"/>
        <end position="834"/>
    </location>
</feature>
<dbReference type="PANTHER" id="PTHR43775">
    <property type="entry name" value="FATTY ACID SYNTHASE"/>
    <property type="match status" value="1"/>
</dbReference>
<organism evidence="10 11">
    <name type="scientific">Magnetospirillum fulvum</name>
    <name type="common">Rhodospirillum fulvum</name>
    <dbReference type="NCBI Taxonomy" id="1082"/>
    <lineage>
        <taxon>Bacteria</taxon>
        <taxon>Pseudomonadati</taxon>
        <taxon>Pseudomonadota</taxon>
        <taxon>Alphaproteobacteria</taxon>
        <taxon>Rhodospirillales</taxon>
        <taxon>Rhodospirillaceae</taxon>
        <taxon>Magnetospirillum</taxon>
    </lineage>
</organism>
<feature type="domain" description="Ketosynthase family 3 (KS3)" evidence="9">
    <location>
        <begin position="6"/>
        <end position="431"/>
    </location>
</feature>
<dbReference type="SUPFAM" id="SSF53901">
    <property type="entry name" value="Thiolase-like"/>
    <property type="match status" value="1"/>
</dbReference>
<keyword evidence="3 10" id="KW-0808">Transferase</keyword>
<dbReference type="Proteomes" id="UP000182983">
    <property type="component" value="Unassembled WGS sequence"/>
</dbReference>
<dbReference type="InterPro" id="IPR014030">
    <property type="entry name" value="Ketoacyl_synth_N"/>
</dbReference>
<dbReference type="OrthoDB" id="9778690at2"/>
<dbReference type="SUPFAM" id="SSF51735">
    <property type="entry name" value="NAD(P)-binding Rossmann-fold domains"/>
    <property type="match status" value="2"/>
</dbReference>
<dbReference type="InterPro" id="IPR020806">
    <property type="entry name" value="PKS_PP-bd"/>
</dbReference>
<dbReference type="InterPro" id="IPR057326">
    <property type="entry name" value="KR_dom"/>
</dbReference>
<dbReference type="InterPro" id="IPR013968">
    <property type="entry name" value="PKS_KR"/>
</dbReference>
<dbReference type="SMART" id="SM00824">
    <property type="entry name" value="PKS_TE"/>
    <property type="match status" value="1"/>
</dbReference>
<dbReference type="Gene3D" id="3.40.50.1820">
    <property type="entry name" value="alpha/beta hydrolase"/>
    <property type="match status" value="1"/>
</dbReference>
<dbReference type="Gene3D" id="3.30.70.250">
    <property type="entry name" value="Malonyl-CoA ACP transacylase, ACP-binding"/>
    <property type="match status" value="1"/>
</dbReference>
<dbReference type="SUPFAM" id="SSF53474">
    <property type="entry name" value="alpha/beta-Hydrolases"/>
    <property type="match status" value="1"/>
</dbReference>
<proteinExistence type="predicted"/>
<dbReference type="InterPro" id="IPR036291">
    <property type="entry name" value="NAD(P)-bd_dom_sf"/>
</dbReference>
<evidence type="ECO:0000256" key="3">
    <source>
        <dbReference type="ARBA" id="ARBA00022679"/>
    </source>
</evidence>
<dbReference type="Pfam" id="PF08659">
    <property type="entry name" value="KR"/>
    <property type="match status" value="1"/>
</dbReference>
<protein>
    <submittedName>
        <fullName evidence="10">Acyl transferase domain-containing protein</fullName>
    </submittedName>
</protein>
<dbReference type="SMART" id="SM00822">
    <property type="entry name" value="PKS_KR"/>
    <property type="match status" value="1"/>
</dbReference>
<dbReference type="PROSITE" id="PS00606">
    <property type="entry name" value="KS3_1"/>
    <property type="match status" value="1"/>
</dbReference>
<dbReference type="RefSeq" id="WP_074768610.1">
    <property type="nucleotide sequence ID" value="NZ_FNWO01000009.1"/>
</dbReference>
<dbReference type="Pfam" id="PF00698">
    <property type="entry name" value="Acyl_transf_1"/>
    <property type="match status" value="1"/>
</dbReference>
<dbReference type="GO" id="GO:0006633">
    <property type="term" value="P:fatty acid biosynthetic process"/>
    <property type="evidence" value="ECO:0007669"/>
    <property type="project" value="InterPro"/>
</dbReference>
<sequence>MNGYSGNEIAVIGIACRFPGANDAAALWRLLAEGQEGIVDLDESALIAAGVPEAVWRNPAYVRRAAVLDGYDRFSPLQFGLTAAEAERMDPQHRLFLETAWDALEQAGLAPRHRAGRVGLYCGAGINTYLHHCLEPHAVLASDQAFATMILNSGDFLATRAAYALDCTGPAITVQSACSTSLLAVHLASQSLLAGEADIALAGGVTVGVPHAVGYLYQPGMILSPDGRCRPFDVRAGGTVPGNGCGLVVLRRFEDALAAGDPILAVLRGSASGNDGAGKVGFTAPSADGQAATIAEAWDIAGLDPAEAGYIETHGTATELGDAIEIRALKRVFGSGGGGRRIALGSIKSNIGHTDAAAGIAGLIKTVLCLRHRHLVPSLHFTAPNPTLGLDDSPFFVANATAPWLAADGPRRAGISSFGIGGNNVHVVVEEAPPAPPRRASNRVQVVALSAPSAEALDETAHRLAAWRDDAASERPAALDEIAATLQSGREAMAFRRAELVADRAGLARALERDRHVRARPGRSVAFLFAGQGSQYPGLAEGLYRAHPVFRDAFARMAAAVAADGGPDLTAFVAPGARENPALAHALSDTATVQPLLFALETALAALWRELGIVPAAMLGHSIGELAAACVAGVMTPEAGAVLASRRGRLMAATPPGGMLAVGLDEAGASAFLSRHPDLDLAAINGPGQSVLSGPVAAIETAEATCRAESLPCARLAVTRAFHSRLMDGAAASFRDAFSGLTLAVPKLPWLSNASGRWVEEAEATDPAYWCDLIRRPVRFGDGLAMLLAQPDTALLELGPADTLARMAKSHPAARAEQPVLSSQPAAGASAEAQAEEPLRALARLWESGVTVAWRSLHDDPPPRVALPATVFPRQRFWIDPPAPGAVAAPSAADTSALPPKRSDLDRWLHAPIWVEHLPAAAIGRENGPTAICLLGLDHPLGRALAARLGAMGCAVTGLSVADSAATDPDLWSRHLDRLAGPPPDLILDLMPLALAGESDPNPDRALDILLFAPMALTRSLAASARPPGRIVSVSLGGWSALGSEAVSPWPSLALAAAKILPLEFPDLPRELIDLDPALKGRWDRLATALLGALEAASSHALGQEPLTALRHGRVWRRDFAPLPASPLPPPLRQGGVYLVTGGLGGVGLALARHLAEHWQARLILLSRRDPPPPESWATLAGSSDPRQAHLGRELIAIAAKASALRLVAADVADPAALSAAIAAARSAFGTIHGCLHCAGLADYAGMVMRRERDATLAVLRPKLHGSLALLKALEPDRLDFVLLCSSLGTVLFPTKFGQIGYEAACEFQDGLAECRPDGRIVSVNWDDWTEAGMSVEAGDWLRERLGHDSEPLVGIDRGEGGAALERVLAAGRSRLALSVRDLSRLRVLAPSRHADTDGNARPSGTRLPRPDLDRPPTPPEGAVEQTLAELWAELLGLDSVGVEDDFFALGGHSLLAAALCGRIESAFATAFPPARLLGEPTVRGCARHLSPDTTASGSPLVTLRRGDRALSPLFLIHGSDGGALSFIHLASLLPASLPVLGLVSPGLEGGPPLTTIEAIAETYLDAILSRQPHGPYRLGGLSMGGVVAVEMARLLQLRGETVEPLLLIDSYAPTCPGMAQGFSADEVAEALRMTETLPTAHRRVIEANLRALYAYRPVLLDQSATLIKARTQALEITTAPDLGWDGIFARGLTIETVAGHHFTVMKPPFVAEVARTVAAILAASG</sequence>
<keyword evidence="4" id="KW-0276">Fatty acid metabolism</keyword>
<keyword evidence="2" id="KW-0597">Phosphoprotein</keyword>
<dbReference type="EMBL" id="FNWO01000009">
    <property type="protein sequence ID" value="SEH43057.1"/>
    <property type="molecule type" value="Genomic_DNA"/>
</dbReference>
<keyword evidence="6" id="KW-0511">Multifunctional enzyme</keyword>
<dbReference type="SMART" id="SM00827">
    <property type="entry name" value="PKS_AT"/>
    <property type="match status" value="1"/>
</dbReference>
<accession>A0A1H6IA42</accession>
<reference evidence="11" key="1">
    <citation type="submission" date="2016-10" db="EMBL/GenBank/DDBJ databases">
        <authorList>
            <person name="Varghese N."/>
            <person name="Submissions S."/>
        </authorList>
    </citation>
    <scope>NUCLEOTIDE SEQUENCE [LARGE SCALE GENOMIC DNA]</scope>
    <source>
        <strain evidence="11">DSM 13234</strain>
    </source>
</reference>
<dbReference type="GO" id="GO:0005886">
    <property type="term" value="C:plasma membrane"/>
    <property type="evidence" value="ECO:0007669"/>
    <property type="project" value="TreeGrafter"/>
</dbReference>
<dbReference type="CDD" id="cd00833">
    <property type="entry name" value="PKS"/>
    <property type="match status" value="1"/>
</dbReference>
<dbReference type="GO" id="GO:0005737">
    <property type="term" value="C:cytoplasm"/>
    <property type="evidence" value="ECO:0007669"/>
    <property type="project" value="TreeGrafter"/>
</dbReference>
<dbReference type="InterPro" id="IPR016035">
    <property type="entry name" value="Acyl_Trfase/lysoPLipase"/>
</dbReference>
<dbReference type="GO" id="GO:0071770">
    <property type="term" value="P:DIM/DIP cell wall layer assembly"/>
    <property type="evidence" value="ECO:0007669"/>
    <property type="project" value="TreeGrafter"/>
</dbReference>
<dbReference type="InterPro" id="IPR001227">
    <property type="entry name" value="Ac_transferase_dom_sf"/>
</dbReference>
<dbReference type="Gene3D" id="3.40.47.10">
    <property type="match status" value="1"/>
</dbReference>
<dbReference type="PROSITE" id="PS50075">
    <property type="entry name" value="CARRIER"/>
    <property type="match status" value="1"/>
</dbReference>